<reference evidence="2" key="1">
    <citation type="journal article" date="2021" name="Nat. Commun.">
        <title>Genetic determinants of endophytism in the Arabidopsis root mycobiome.</title>
        <authorList>
            <person name="Mesny F."/>
            <person name="Miyauchi S."/>
            <person name="Thiergart T."/>
            <person name="Pickel B."/>
            <person name="Atanasova L."/>
            <person name="Karlsson M."/>
            <person name="Huettel B."/>
            <person name="Barry K.W."/>
            <person name="Haridas S."/>
            <person name="Chen C."/>
            <person name="Bauer D."/>
            <person name="Andreopoulos W."/>
            <person name="Pangilinan J."/>
            <person name="LaButti K."/>
            <person name="Riley R."/>
            <person name="Lipzen A."/>
            <person name="Clum A."/>
            <person name="Drula E."/>
            <person name="Henrissat B."/>
            <person name="Kohler A."/>
            <person name="Grigoriev I.V."/>
            <person name="Martin F.M."/>
            <person name="Hacquard S."/>
        </authorList>
    </citation>
    <scope>NUCLEOTIDE SEQUENCE</scope>
    <source>
        <strain evidence="2">MPI-SDFR-AT-0068</strain>
    </source>
</reference>
<protein>
    <submittedName>
        <fullName evidence="2">Uncharacterized protein</fullName>
    </submittedName>
</protein>
<proteinExistence type="predicted"/>
<dbReference type="Proteomes" id="UP000813427">
    <property type="component" value="Unassembled WGS sequence"/>
</dbReference>
<keyword evidence="3" id="KW-1185">Reference proteome</keyword>
<organism evidence="2 3">
    <name type="scientific">Fusarium tricinctum</name>
    <dbReference type="NCBI Taxonomy" id="61284"/>
    <lineage>
        <taxon>Eukaryota</taxon>
        <taxon>Fungi</taxon>
        <taxon>Dikarya</taxon>
        <taxon>Ascomycota</taxon>
        <taxon>Pezizomycotina</taxon>
        <taxon>Sordariomycetes</taxon>
        <taxon>Hypocreomycetidae</taxon>
        <taxon>Hypocreales</taxon>
        <taxon>Nectriaceae</taxon>
        <taxon>Fusarium</taxon>
        <taxon>Fusarium tricinctum species complex</taxon>
    </lineage>
</organism>
<dbReference type="EMBL" id="JAGPXF010000006">
    <property type="protein sequence ID" value="KAH7238497.1"/>
    <property type="molecule type" value="Genomic_DNA"/>
</dbReference>
<name>A0A8K0RQX9_9HYPO</name>
<evidence type="ECO:0000313" key="3">
    <source>
        <dbReference type="Proteomes" id="UP000813427"/>
    </source>
</evidence>
<evidence type="ECO:0000256" key="1">
    <source>
        <dbReference type="SAM" id="MobiDB-lite"/>
    </source>
</evidence>
<feature type="compositionally biased region" description="Basic residues" evidence="1">
    <location>
        <begin position="47"/>
        <end position="60"/>
    </location>
</feature>
<dbReference type="AlphaFoldDB" id="A0A8K0RQX9"/>
<accession>A0A8K0RQX9</accession>
<gene>
    <name evidence="2" type="ORF">BKA59DRAFT_248284</name>
</gene>
<evidence type="ECO:0000313" key="2">
    <source>
        <dbReference type="EMBL" id="KAH7238497.1"/>
    </source>
</evidence>
<comment type="caution">
    <text evidence="2">The sequence shown here is derived from an EMBL/GenBank/DDBJ whole genome shotgun (WGS) entry which is preliminary data.</text>
</comment>
<feature type="region of interest" description="Disordered" evidence="1">
    <location>
        <begin position="29"/>
        <end position="65"/>
    </location>
</feature>
<sequence length="203" mass="23105">MNKAKGDRMFFGKKLSDGVWVDEVKDTRVEGREEQERRKRSLSLVRQFKKKRRKKKKRSKSNPTLSSSHFYVTEFGQLNKVSCLVHTQLQLWHKSAPVSFLRTALAPIPYQSCLIETTRNQLRTTLEVVSGGQDGEPGWLSGTAGLFNSKILLLAASRGLHYAHQGLRFGEWQPTTNHASPTQEQSNWLLLVAAESKQTRIRA</sequence>